<protein>
    <submittedName>
        <fullName evidence="9">MFS transporter</fullName>
    </submittedName>
</protein>
<evidence type="ECO:0000256" key="3">
    <source>
        <dbReference type="ARBA" id="ARBA00022475"/>
    </source>
</evidence>
<feature type="transmembrane region" description="Helical" evidence="7">
    <location>
        <begin position="118"/>
        <end position="136"/>
    </location>
</feature>
<keyword evidence="4 7" id="KW-0812">Transmembrane</keyword>
<dbReference type="PANTHER" id="PTHR43124">
    <property type="entry name" value="PURINE EFFLUX PUMP PBUE"/>
    <property type="match status" value="1"/>
</dbReference>
<evidence type="ECO:0000256" key="7">
    <source>
        <dbReference type="SAM" id="Phobius"/>
    </source>
</evidence>
<keyword evidence="5 7" id="KW-1133">Transmembrane helix</keyword>
<proteinExistence type="predicted"/>
<name>A0A4R6BFD3_9STAP</name>
<feature type="transmembrane region" description="Helical" evidence="7">
    <location>
        <begin position="253"/>
        <end position="273"/>
    </location>
</feature>
<evidence type="ECO:0000259" key="8">
    <source>
        <dbReference type="PROSITE" id="PS50850"/>
    </source>
</evidence>
<feature type="domain" description="Major facilitator superfamily (MFS) profile" evidence="8">
    <location>
        <begin position="23"/>
        <end position="396"/>
    </location>
</feature>
<comment type="caution">
    <text evidence="9">The sequence shown here is derived from an EMBL/GenBank/DDBJ whole genome shotgun (WGS) entry which is preliminary data.</text>
</comment>
<feature type="transmembrane region" description="Helical" evidence="7">
    <location>
        <begin position="374"/>
        <end position="393"/>
    </location>
</feature>
<feature type="transmembrane region" description="Helical" evidence="7">
    <location>
        <begin position="88"/>
        <end position="106"/>
    </location>
</feature>
<keyword evidence="10" id="KW-1185">Reference proteome</keyword>
<dbReference type="InterPro" id="IPR011701">
    <property type="entry name" value="MFS"/>
</dbReference>
<feature type="transmembrane region" description="Helical" evidence="7">
    <location>
        <begin position="219"/>
        <end position="241"/>
    </location>
</feature>
<reference evidence="9 10" key="1">
    <citation type="submission" date="2019-01" db="EMBL/GenBank/DDBJ databases">
        <title>Draft genome sequences of the type strains of six Macrococcus species.</title>
        <authorList>
            <person name="Mazhar S."/>
            <person name="Altermann E."/>
            <person name="Hill C."/>
            <person name="Mcauliffe O."/>
        </authorList>
    </citation>
    <scope>NUCLEOTIDE SEQUENCE [LARGE SCALE GENOMIC DNA]</scope>
    <source>
        <strain evidence="9 10">CCM4811</strain>
    </source>
</reference>
<dbReference type="Pfam" id="PF07690">
    <property type="entry name" value="MFS_1"/>
    <property type="match status" value="2"/>
</dbReference>
<feature type="transmembrane region" description="Helical" evidence="7">
    <location>
        <begin position="24"/>
        <end position="49"/>
    </location>
</feature>
<evidence type="ECO:0000256" key="1">
    <source>
        <dbReference type="ARBA" id="ARBA00004651"/>
    </source>
</evidence>
<evidence type="ECO:0000256" key="5">
    <source>
        <dbReference type="ARBA" id="ARBA00022989"/>
    </source>
</evidence>
<feature type="transmembrane region" description="Helical" evidence="7">
    <location>
        <begin position="148"/>
        <end position="172"/>
    </location>
</feature>
<dbReference type="CDD" id="cd17324">
    <property type="entry name" value="MFS_NepI_like"/>
    <property type="match status" value="1"/>
</dbReference>
<dbReference type="InterPro" id="IPR020846">
    <property type="entry name" value="MFS_dom"/>
</dbReference>
<dbReference type="GO" id="GO:0005886">
    <property type="term" value="C:plasma membrane"/>
    <property type="evidence" value="ECO:0007669"/>
    <property type="project" value="UniProtKB-SubCell"/>
</dbReference>
<keyword evidence="3" id="KW-1003">Cell membrane</keyword>
<feature type="transmembrane region" description="Helical" evidence="7">
    <location>
        <begin position="308"/>
        <end position="327"/>
    </location>
</feature>
<dbReference type="EMBL" id="SCWA01000003">
    <property type="protein sequence ID" value="TDL98545.1"/>
    <property type="molecule type" value="Genomic_DNA"/>
</dbReference>
<dbReference type="SUPFAM" id="SSF103473">
    <property type="entry name" value="MFS general substrate transporter"/>
    <property type="match status" value="1"/>
</dbReference>
<feature type="transmembrane region" description="Helical" evidence="7">
    <location>
        <begin position="348"/>
        <end position="368"/>
    </location>
</feature>
<dbReference type="PROSITE" id="PS50850">
    <property type="entry name" value="MFS"/>
    <property type="match status" value="1"/>
</dbReference>
<comment type="subcellular location">
    <subcellularLocation>
        <location evidence="1">Cell membrane</location>
        <topology evidence="1">Multi-pass membrane protein</topology>
    </subcellularLocation>
</comment>
<evidence type="ECO:0000313" key="9">
    <source>
        <dbReference type="EMBL" id="TDL98545.1"/>
    </source>
</evidence>
<dbReference type="InterPro" id="IPR050189">
    <property type="entry name" value="MFS_Efflux_Transporters"/>
</dbReference>
<dbReference type="Proteomes" id="UP000295310">
    <property type="component" value="Unassembled WGS sequence"/>
</dbReference>
<feature type="transmembrane region" description="Helical" evidence="7">
    <location>
        <begin position="61"/>
        <end position="81"/>
    </location>
</feature>
<organism evidence="9 10">
    <name type="scientific">Macrococcus brunensis</name>
    <dbReference type="NCBI Taxonomy" id="198483"/>
    <lineage>
        <taxon>Bacteria</taxon>
        <taxon>Bacillati</taxon>
        <taxon>Bacillota</taxon>
        <taxon>Bacilli</taxon>
        <taxon>Bacillales</taxon>
        <taxon>Staphylococcaceae</taxon>
        <taxon>Macrococcus</taxon>
    </lineage>
</organism>
<evidence type="ECO:0000313" key="10">
    <source>
        <dbReference type="Proteomes" id="UP000295310"/>
    </source>
</evidence>
<dbReference type="InterPro" id="IPR036259">
    <property type="entry name" value="MFS_trans_sf"/>
</dbReference>
<keyword evidence="6 7" id="KW-0472">Membrane</keyword>
<feature type="transmembrane region" description="Helical" evidence="7">
    <location>
        <begin position="285"/>
        <end position="302"/>
    </location>
</feature>
<dbReference type="GO" id="GO:0022857">
    <property type="term" value="F:transmembrane transporter activity"/>
    <property type="evidence" value="ECO:0007669"/>
    <property type="project" value="InterPro"/>
</dbReference>
<keyword evidence="2" id="KW-0813">Transport</keyword>
<gene>
    <name evidence="9" type="ORF">ERX27_01875</name>
</gene>
<dbReference type="OrthoDB" id="9788453at2"/>
<evidence type="ECO:0000256" key="4">
    <source>
        <dbReference type="ARBA" id="ARBA00022692"/>
    </source>
</evidence>
<dbReference type="AlphaFoldDB" id="A0A4R6BFD3"/>
<feature type="transmembrane region" description="Helical" evidence="7">
    <location>
        <begin position="178"/>
        <end position="198"/>
    </location>
</feature>
<sequence length="402" mass="43793">MYMTAAPSNSEGAFLLEENMNINLLLLALMAFLAGLAEFVIAGIIPYLADYFQVTTEQAGLLVTVFAFIFAIAGPILMMVTSAIKRRTLLIGFNILFIIGNLLSVMSTTYGMIMLSRIVLAISVSMLVGLAFSLCVKVVRQPFQPRAIGIVLMALSSAMVLGSPIGIFLSSLYSWKMVFMGIAVLSVVTLLITVKYFPSDLEVEKLSLKDDLKGLLRKDLIAAHCYTFLFFTGQSVFYIYFSPYLLHEKVSATVISLLFIVFGVCGTLGSGLGGLLTEKWGSRRALVVLSMLYAVVMAGYLVSSSVGWLFINTALLGLVGWSINAPTQSYLIERSEKYASINQTVSTSSVQFGISFGALLGGMILGAYASYTLLIVWAVVILIGTVIVSLMLFRFSRERRLP</sequence>
<evidence type="ECO:0000256" key="2">
    <source>
        <dbReference type="ARBA" id="ARBA00022448"/>
    </source>
</evidence>
<dbReference type="Gene3D" id="1.20.1250.20">
    <property type="entry name" value="MFS general substrate transporter like domains"/>
    <property type="match status" value="2"/>
</dbReference>
<dbReference type="PANTHER" id="PTHR43124:SF10">
    <property type="entry name" value="PURINE EFFLUX PUMP PBUE"/>
    <property type="match status" value="1"/>
</dbReference>
<evidence type="ECO:0000256" key="6">
    <source>
        <dbReference type="ARBA" id="ARBA00023136"/>
    </source>
</evidence>
<accession>A0A4R6BFD3</accession>